<keyword evidence="4 12" id="KW-0328">Glycosyltransferase</keyword>
<dbReference type="GO" id="GO:0030145">
    <property type="term" value="F:manganese ion binding"/>
    <property type="evidence" value="ECO:0007669"/>
    <property type="project" value="InterPro"/>
</dbReference>
<dbReference type="RefSeq" id="WP_254102391.1">
    <property type="nucleotide sequence ID" value="NZ_JANATA010000031.1"/>
</dbReference>
<comment type="function">
    <text evidence="12">Catalyzes the transfer of the GlcNAc-1-phosphate moiety from UDP-GlcNAc onto the carrier lipid undecaprenyl phosphate (C55-P), yielding GlcNAc-pyrophosphoryl-undecaprenyl (GlcNAc-PP-C55).</text>
</comment>
<dbReference type="GO" id="GO:0016757">
    <property type="term" value="F:glycosyltransferase activity"/>
    <property type="evidence" value="ECO:0007669"/>
    <property type="project" value="UniProtKB-KW"/>
</dbReference>
<evidence type="ECO:0000256" key="4">
    <source>
        <dbReference type="ARBA" id="ARBA00022676"/>
    </source>
</evidence>
<keyword evidence="3 12" id="KW-0997">Cell inner membrane</keyword>
<evidence type="ECO:0000256" key="12">
    <source>
        <dbReference type="HAMAP-Rule" id="MF_02030"/>
    </source>
</evidence>
<dbReference type="GO" id="GO:0036380">
    <property type="term" value="F:UDP-N-acetylglucosamine-undecaprenyl-phosphate N-acetylglucosaminephosphotransferase activity"/>
    <property type="evidence" value="ECO:0007669"/>
    <property type="project" value="UniProtKB-UniRule"/>
</dbReference>
<comment type="subcellular location">
    <subcellularLocation>
        <location evidence="12">Cell inner membrane</location>
        <topology evidence="12">Multi-pass membrane protein</topology>
    </subcellularLocation>
    <subcellularLocation>
        <location evidence="1">Cell membrane</location>
        <topology evidence="1">Multi-pass membrane protein</topology>
    </subcellularLocation>
</comment>
<dbReference type="NCBIfam" id="TIGR02380">
    <property type="entry name" value="ECA_wecA"/>
    <property type="match status" value="1"/>
</dbReference>
<accession>A0AA41X569</accession>
<protein>
    <recommendedName>
        <fullName evidence="12">Undecaprenyl-phosphate alpha-N-acetylglucosaminyl 1-phosphate transferase</fullName>
        <ecNumber evidence="12">2.7.8.33</ecNumber>
    </recommendedName>
    <alternativeName>
        <fullName evidence="12">UDP-GlcNAc:undecaprenyl-phosphate GlcNAc-1-phosphate transferase</fullName>
    </alternativeName>
    <alternativeName>
        <fullName evidence="12">Undecaprenyl-phosphate GlcNAc-1-phosphate transferase</fullName>
    </alternativeName>
</protein>
<keyword evidence="15" id="KW-1185">Reference proteome</keyword>
<dbReference type="PANTHER" id="PTHR22926">
    <property type="entry name" value="PHOSPHO-N-ACETYLMURAMOYL-PENTAPEPTIDE-TRANSFERASE"/>
    <property type="match status" value="1"/>
</dbReference>
<dbReference type="Pfam" id="PF00953">
    <property type="entry name" value="Glycos_transf_4"/>
    <property type="match status" value="1"/>
</dbReference>
<comment type="pathway">
    <text evidence="12">Bacterial outer membrane biogenesis; LPS O-antigen biosynthesis.</text>
</comment>
<dbReference type="InterPro" id="IPR012750">
    <property type="entry name" value="ECA_WecA-rel"/>
</dbReference>
<evidence type="ECO:0000256" key="3">
    <source>
        <dbReference type="ARBA" id="ARBA00022519"/>
    </source>
</evidence>
<comment type="caution">
    <text evidence="14">The sequence shown here is derived from an EMBL/GenBank/DDBJ whole genome shotgun (WGS) entry which is preliminary data.</text>
</comment>
<comment type="similarity">
    <text evidence="12">Belongs to the glycosyltransferase 4 family. WecA subfamily.</text>
</comment>
<organism evidence="14 15">
    <name type="scientific">Opacimonas viscosa</name>
    <dbReference type="NCBI Taxonomy" id="2961944"/>
    <lineage>
        <taxon>Bacteria</taxon>
        <taxon>Pseudomonadati</taxon>
        <taxon>Pseudomonadota</taxon>
        <taxon>Gammaproteobacteria</taxon>
        <taxon>Alteromonadales</taxon>
        <taxon>Alteromonadaceae</taxon>
        <taxon>Opacimonas</taxon>
    </lineage>
</organism>
<feature type="transmembrane region" description="Helical" evidence="12">
    <location>
        <begin position="41"/>
        <end position="59"/>
    </location>
</feature>
<evidence type="ECO:0000256" key="7">
    <source>
        <dbReference type="ARBA" id="ARBA00022842"/>
    </source>
</evidence>
<comment type="cofactor">
    <cofactor evidence="12">
        <name>Mn(2+)</name>
        <dbReference type="ChEBI" id="CHEBI:29035"/>
    </cofactor>
</comment>
<dbReference type="Proteomes" id="UP001165413">
    <property type="component" value="Unassembled WGS sequence"/>
</dbReference>
<keyword evidence="11 12" id="KW-0464">Manganese</keyword>
<feature type="transmembrane region" description="Helical" evidence="12">
    <location>
        <begin position="280"/>
        <end position="305"/>
    </location>
</feature>
<feature type="transmembrane region" description="Helical" evidence="12">
    <location>
        <begin position="317"/>
        <end position="334"/>
    </location>
</feature>
<comment type="catalytic activity">
    <reaction evidence="12">
        <text>di-trans,octa-cis-undecaprenyl phosphate + UDP-N-acetyl-alpha-D-glucosamine = N-acetyl-alpha-D-glucosaminyl-di-trans,octa-cis-undecaprenyl diphosphate + UMP</text>
        <dbReference type="Rhea" id="RHEA:28090"/>
        <dbReference type="ChEBI" id="CHEBI:57705"/>
        <dbReference type="ChEBI" id="CHEBI:57865"/>
        <dbReference type="ChEBI" id="CHEBI:60392"/>
        <dbReference type="ChEBI" id="CHEBI:62959"/>
        <dbReference type="EC" id="2.7.8.33"/>
    </reaction>
</comment>
<keyword evidence="13" id="KW-0479">Metal-binding</keyword>
<dbReference type="GO" id="GO:0000287">
    <property type="term" value="F:magnesium ion binding"/>
    <property type="evidence" value="ECO:0007669"/>
    <property type="project" value="InterPro"/>
</dbReference>
<dbReference type="InterPro" id="IPR000715">
    <property type="entry name" value="Glycosyl_transferase_4"/>
</dbReference>
<reference evidence="14" key="1">
    <citation type="submission" date="2022-07" db="EMBL/GenBank/DDBJ databases">
        <title>Characterization of the Novel Bacterium Alteromonas immobilis LMIT006 and Alteromonas gregis LMIT007.</title>
        <authorList>
            <person name="Lin X."/>
        </authorList>
    </citation>
    <scope>NUCLEOTIDE SEQUENCE</scope>
    <source>
        <strain evidence="14">LMIT007</strain>
    </source>
</reference>
<dbReference type="GO" id="GO:0005886">
    <property type="term" value="C:plasma membrane"/>
    <property type="evidence" value="ECO:0007669"/>
    <property type="project" value="UniProtKB-SubCell"/>
</dbReference>
<dbReference type="GO" id="GO:0009276">
    <property type="term" value="C:Gram-negative-bacterium-type cell wall"/>
    <property type="evidence" value="ECO:0007669"/>
    <property type="project" value="InterPro"/>
</dbReference>
<feature type="transmembrane region" description="Helical" evidence="12">
    <location>
        <begin position="157"/>
        <end position="175"/>
    </location>
</feature>
<evidence type="ECO:0000256" key="6">
    <source>
        <dbReference type="ARBA" id="ARBA00022692"/>
    </source>
</evidence>
<dbReference type="EC" id="2.7.8.33" evidence="12"/>
<dbReference type="AlphaFoldDB" id="A0AA41X569"/>
<gene>
    <name evidence="12 14" type="primary">wecA</name>
    <name evidence="14" type="ORF">NLF92_12260</name>
</gene>
<keyword evidence="6 12" id="KW-0812">Transmembrane</keyword>
<evidence type="ECO:0000256" key="2">
    <source>
        <dbReference type="ARBA" id="ARBA00022475"/>
    </source>
</evidence>
<keyword evidence="10 12" id="KW-0472">Membrane</keyword>
<feature type="transmembrane region" description="Helical" evidence="12">
    <location>
        <begin position="65"/>
        <end position="85"/>
    </location>
</feature>
<dbReference type="EMBL" id="JANATA010000031">
    <property type="protein sequence ID" value="MCP3429711.1"/>
    <property type="molecule type" value="Genomic_DNA"/>
</dbReference>
<keyword evidence="8 12" id="KW-0448">Lipopolysaccharide biosynthesis</keyword>
<evidence type="ECO:0000256" key="11">
    <source>
        <dbReference type="ARBA" id="ARBA00023211"/>
    </source>
</evidence>
<feature type="transmembrane region" description="Helical" evidence="12">
    <location>
        <begin position="6"/>
        <end position="29"/>
    </location>
</feature>
<feature type="transmembrane region" description="Helical" evidence="12">
    <location>
        <begin position="181"/>
        <end position="198"/>
    </location>
</feature>
<dbReference type="GO" id="GO:0071555">
    <property type="term" value="P:cell wall organization"/>
    <property type="evidence" value="ECO:0007669"/>
    <property type="project" value="TreeGrafter"/>
</dbReference>
<evidence type="ECO:0000256" key="5">
    <source>
        <dbReference type="ARBA" id="ARBA00022679"/>
    </source>
</evidence>
<name>A0AA41X569_9ALTE</name>
<feature type="binding site" evidence="13">
    <location>
        <position position="149"/>
    </location>
    <ligand>
        <name>Mg(2+)</name>
        <dbReference type="ChEBI" id="CHEBI:18420"/>
    </ligand>
</feature>
<evidence type="ECO:0000256" key="8">
    <source>
        <dbReference type="ARBA" id="ARBA00022985"/>
    </source>
</evidence>
<keyword evidence="9 12" id="KW-1133">Transmembrane helix</keyword>
<feature type="transmembrane region" description="Helical" evidence="12">
    <location>
        <begin position="242"/>
        <end position="260"/>
    </location>
</feature>
<dbReference type="GO" id="GO:0044038">
    <property type="term" value="P:cell wall macromolecule biosynthetic process"/>
    <property type="evidence" value="ECO:0007669"/>
    <property type="project" value="TreeGrafter"/>
</dbReference>
<dbReference type="GO" id="GO:0009243">
    <property type="term" value="P:O antigen biosynthetic process"/>
    <property type="evidence" value="ECO:0007669"/>
    <property type="project" value="UniProtKB-UniRule"/>
</dbReference>
<comment type="cofactor">
    <cofactor evidence="12 13">
        <name>Mg(2+)</name>
        <dbReference type="ChEBI" id="CHEBI:18420"/>
    </cofactor>
</comment>
<feature type="binding site" evidence="13">
    <location>
        <position position="213"/>
    </location>
    <ligand>
        <name>Mg(2+)</name>
        <dbReference type="ChEBI" id="CHEBI:18420"/>
    </ligand>
</feature>
<proteinExistence type="inferred from homology"/>
<evidence type="ECO:0000313" key="14">
    <source>
        <dbReference type="EMBL" id="MCP3429711.1"/>
    </source>
</evidence>
<keyword evidence="2 12" id="KW-1003">Cell membrane</keyword>
<dbReference type="CDD" id="cd06853">
    <property type="entry name" value="GT_WecA_like"/>
    <property type="match status" value="1"/>
</dbReference>
<keyword evidence="7 12" id="KW-0460">Magnesium</keyword>
<feature type="transmembrane region" description="Helical" evidence="12">
    <location>
        <begin position="97"/>
        <end position="115"/>
    </location>
</feature>
<evidence type="ECO:0000256" key="9">
    <source>
        <dbReference type="ARBA" id="ARBA00022989"/>
    </source>
</evidence>
<evidence type="ECO:0000256" key="13">
    <source>
        <dbReference type="PIRSR" id="PIRSR600715-1"/>
    </source>
</evidence>
<dbReference type="PANTHER" id="PTHR22926:SF3">
    <property type="entry name" value="UNDECAPRENYL-PHOSPHATE ALPHA-N-ACETYLGLUCOSAMINYL 1-PHOSPHATE TRANSFERASE"/>
    <property type="match status" value="1"/>
</dbReference>
<evidence type="ECO:0000256" key="1">
    <source>
        <dbReference type="ARBA" id="ARBA00004651"/>
    </source>
</evidence>
<feature type="transmembrane region" description="Helical" evidence="12">
    <location>
        <begin position="127"/>
        <end position="145"/>
    </location>
</feature>
<feature type="transmembrane region" description="Helical" evidence="12">
    <location>
        <begin position="210"/>
        <end position="230"/>
    </location>
</feature>
<keyword evidence="5 12" id="KW-0808">Transferase</keyword>
<sequence>MLILDLVFIFFFSFAALFTLHKLAPKIGLVDKPNKRKQHKGAIPLVGGIAIFSTIAFYLNNHPTVLMHSDLFLVCTGVLITLGALDDRFDLSFKVRLLFQAAVTIAVMYFTGMQLDYIGNILGMGEFSFGMFAPLVTVFAVIGAINAFNMVDGIDGLLGGLTITTLTAIAIILQLHNLQSLAGFCVLMIVAVVPYVLMNMGLLGQKRKIFMGDAGSMVIGFTVIWLLLLSTQPPETAVMRPVTALWLIALPLMDMTAIMLRRIKKGKSPFKPDRDHLHHICMNAGFSASSTLLVICSVAATFATFGVLGEYFLVPEWFMFISFLVFFGLYNYGLQKNWPKQIANIVEEATPNNLVLFERKPRTTFNKVPSTHMSVKSQEDALRYKNQ</sequence>
<dbReference type="HAMAP" id="MF_02030">
    <property type="entry name" value="WecA_Gammaproteo"/>
    <property type="match status" value="1"/>
</dbReference>
<evidence type="ECO:0000256" key="10">
    <source>
        <dbReference type="ARBA" id="ARBA00023136"/>
    </source>
</evidence>
<evidence type="ECO:0000313" key="15">
    <source>
        <dbReference type="Proteomes" id="UP001165413"/>
    </source>
</evidence>